<feature type="binding site" description="via carbamate group" evidence="5 8">
    <location>
        <position position="217"/>
    </location>
    <ligand>
        <name>Ni(2+)</name>
        <dbReference type="ChEBI" id="CHEBI:49786"/>
        <label>2</label>
    </ligand>
</feature>
<dbReference type="PROSITE" id="PS51368">
    <property type="entry name" value="UREASE_3"/>
    <property type="match status" value="1"/>
</dbReference>
<dbReference type="InterPro" id="IPR005848">
    <property type="entry name" value="Urease_asu"/>
</dbReference>
<dbReference type="GO" id="GO:0009039">
    <property type="term" value="F:urease activity"/>
    <property type="evidence" value="ECO:0007669"/>
    <property type="project" value="UniProtKB-UniRule"/>
</dbReference>
<keyword evidence="15" id="KW-1185">Reference proteome</keyword>
<evidence type="ECO:0000256" key="5">
    <source>
        <dbReference type="HAMAP-Rule" id="MF_01953"/>
    </source>
</evidence>
<feature type="binding site" evidence="5 8">
    <location>
        <position position="360"/>
    </location>
    <ligand>
        <name>Ni(2+)</name>
        <dbReference type="ChEBI" id="CHEBI:49786"/>
        <label>1</label>
    </ligand>
</feature>
<comment type="subunit">
    <text evidence="5">Heterotrimer of UreA (gamma), UreB (beta) and UreC (alpha) subunits. Three heterotrimers associate to form the active enzyme.</text>
</comment>
<dbReference type="PROSITE" id="PS01120">
    <property type="entry name" value="UREASE_1"/>
    <property type="match status" value="1"/>
</dbReference>
<sequence>MAEISRRAYADMYGPTVGDKVRLADTELFIQVEQDYTVYGDEVKFGGGKVIRDGMGQGQLCRDQVMDCVITNALILDHWGIVKADIGIKDGNIAAIGKAGNKDIQPDVTINIGASTEVIAGEGHIVTAGAIDAHIHFICPQQIEEALMAGTTTMIGGGTGPATGTNATTCAPGAWNMAQMLRSTDQMPMNFGFLGKGNASLPEPLAEQIEAGACGLKLHEDWGTTPASIDNCLTVAEKYDVQVAIHTDTLNESGFVEDTLAAFKGRTIHTYHTEGAGGGHAPDIIVACGQPNVLPSSTNPTRPYTVNTVDEHLDMLMVCHHLDPNIPEDVAFADSRIRKETIAAEDILHDLGAFSMIASDSQAMGRVGEVITRTWQTAHKMKVQRGYLEQDKEIQADNFRAKRYIAKYTINPAIAHGVDHTVGSLEVGKLADIVLWKPAFFGIKPALIIKGGFIAAAPMGDANASIPTPQPVHYRRMFGGFGSAASATSVTFTSKVATENGLKDKLGLQRELIACKNCRTVTKNDMILNDYMPTVTVDPQTYEVRADGELLTCDPATELPLAQRYTLF</sequence>
<dbReference type="Pfam" id="PF00449">
    <property type="entry name" value="Urease_alpha"/>
    <property type="match status" value="1"/>
</dbReference>
<keyword evidence="2 5" id="KW-0533">Nickel</keyword>
<dbReference type="KEGG" id="vna:PN96_06175"/>
<comment type="subcellular location">
    <subcellularLocation>
        <location evidence="5 10">Cytoplasm</location>
    </subcellularLocation>
</comment>
<dbReference type="InterPro" id="IPR011059">
    <property type="entry name" value="Metal-dep_hydrolase_composite"/>
</dbReference>
<dbReference type="PROSITE" id="PS00145">
    <property type="entry name" value="UREASE_2"/>
    <property type="match status" value="1"/>
</dbReference>
<dbReference type="EC" id="3.5.1.5" evidence="5 6"/>
<evidence type="ECO:0000256" key="11">
    <source>
        <dbReference type="RuleBase" id="RU000510"/>
    </source>
</evidence>
<dbReference type="NCBIfam" id="TIGR01792">
    <property type="entry name" value="urease_alph"/>
    <property type="match status" value="1"/>
</dbReference>
<feature type="binding site" evidence="5 10">
    <location>
        <position position="219"/>
    </location>
    <ligand>
        <name>substrate</name>
    </ligand>
</feature>
<evidence type="ECO:0000256" key="9">
    <source>
        <dbReference type="PIRSR" id="PIRSR611612-52"/>
    </source>
</evidence>
<dbReference type="InterPro" id="IPR011612">
    <property type="entry name" value="Urease_alpha_N_dom"/>
</dbReference>
<keyword evidence="3 5" id="KW-0479">Metal-binding</keyword>
<dbReference type="HAMAP" id="MF_01953">
    <property type="entry name" value="Urease_alpha"/>
    <property type="match status" value="1"/>
</dbReference>
<dbReference type="InterPro" id="IPR006680">
    <property type="entry name" value="Amidohydro-rel"/>
</dbReference>
<feature type="binding site" evidence="5 8">
    <location>
        <position position="136"/>
    </location>
    <ligand>
        <name>Ni(2+)</name>
        <dbReference type="ChEBI" id="CHEBI:49786"/>
        <label>1</label>
    </ligand>
</feature>
<dbReference type="Gene3D" id="3.20.20.140">
    <property type="entry name" value="Metal-dependent hydrolases"/>
    <property type="match status" value="1"/>
</dbReference>
<dbReference type="Proteomes" id="UP000092741">
    <property type="component" value="Chromosome 1"/>
</dbReference>
<evidence type="ECO:0000256" key="7">
    <source>
        <dbReference type="PIRSR" id="PIRSR611612-50"/>
    </source>
</evidence>
<dbReference type="InterPro" id="IPR017951">
    <property type="entry name" value="Urease_asu_c"/>
</dbReference>
<evidence type="ECO:0000259" key="13">
    <source>
        <dbReference type="PROSITE" id="PS51368"/>
    </source>
</evidence>
<dbReference type="NCBIfam" id="NF009685">
    <property type="entry name" value="PRK13206.1"/>
    <property type="match status" value="1"/>
</dbReference>
<comment type="PTM">
    <text evidence="7">Carbamylation allows a single lysine to coordinate two nickel ions.</text>
</comment>
<keyword evidence="4 5" id="KW-0378">Hydrolase</keyword>
<gene>
    <name evidence="5" type="primary">ureC</name>
    <name evidence="14" type="ORF">BA890_07175</name>
</gene>
<evidence type="ECO:0000256" key="10">
    <source>
        <dbReference type="PROSITE-ProRule" id="PRU00700"/>
    </source>
</evidence>
<evidence type="ECO:0000256" key="4">
    <source>
        <dbReference type="ARBA" id="ARBA00022801"/>
    </source>
</evidence>
<feature type="domain" description="Urease" evidence="13">
    <location>
        <begin position="129"/>
        <end position="568"/>
    </location>
</feature>
<evidence type="ECO:0000256" key="8">
    <source>
        <dbReference type="PIRSR" id="PIRSR611612-51"/>
    </source>
</evidence>
<feature type="binding site" description="via carbamate group" evidence="5 8">
    <location>
        <position position="217"/>
    </location>
    <ligand>
        <name>Ni(2+)</name>
        <dbReference type="ChEBI" id="CHEBI:49786"/>
        <label>1</label>
    </ligand>
</feature>
<name>A0AAN0Y270_VIBNA</name>
<dbReference type="NCBIfam" id="NF009686">
    <property type="entry name" value="PRK13207.1"/>
    <property type="match status" value="1"/>
</dbReference>
<dbReference type="EMBL" id="CP016345">
    <property type="protein sequence ID" value="ANQ12556.1"/>
    <property type="molecule type" value="Genomic_DNA"/>
</dbReference>
<keyword evidence="5 10" id="KW-0963">Cytoplasm</keyword>
<feature type="binding site" evidence="5 8">
    <location>
        <position position="246"/>
    </location>
    <ligand>
        <name>Ni(2+)</name>
        <dbReference type="ChEBI" id="CHEBI:49786"/>
        <label>2</label>
    </ligand>
</feature>
<comment type="PTM">
    <text evidence="5">Carboxylation allows a single lysine to coordinate two nickel ions.</text>
</comment>
<organism evidence="14 15">
    <name type="scientific">Vibrio natriegens NBRC 15636 = ATCC 14048 = DSM 759</name>
    <dbReference type="NCBI Taxonomy" id="1219067"/>
    <lineage>
        <taxon>Bacteria</taxon>
        <taxon>Pseudomonadati</taxon>
        <taxon>Pseudomonadota</taxon>
        <taxon>Gammaproteobacteria</taxon>
        <taxon>Vibrionales</taxon>
        <taxon>Vibrionaceae</taxon>
        <taxon>Vibrio</taxon>
    </lineage>
</organism>
<comment type="similarity">
    <text evidence="5 12">Belongs to the metallo-dependent hydrolases superfamily. Urease alpha subunit family.</text>
</comment>
<dbReference type="PANTHER" id="PTHR43440:SF1">
    <property type="entry name" value="UREASE"/>
    <property type="match status" value="1"/>
</dbReference>
<dbReference type="InterPro" id="IPR017950">
    <property type="entry name" value="Urease_AS"/>
</dbReference>
<reference evidence="14 15" key="1">
    <citation type="submission" date="2016-07" db="EMBL/GenBank/DDBJ databases">
        <title>Developing Vibrio natriegens as a novel, fast-growing host for biotechnology.</title>
        <authorList>
            <person name="Weinstock M.T."/>
            <person name="Hesek E.D."/>
            <person name="Wilson C.M."/>
            <person name="Gibson D.G."/>
        </authorList>
    </citation>
    <scope>NUCLEOTIDE SEQUENCE [LARGE SCALE GENOMIC DNA]</scope>
    <source>
        <strain evidence="14 15">ATCC 14048</strain>
    </source>
</reference>
<dbReference type="SUPFAM" id="SSF51556">
    <property type="entry name" value="Metallo-dependent hydrolases"/>
    <property type="match status" value="1"/>
</dbReference>
<comment type="cofactor">
    <cofactor evidence="5 8 11">
        <name>Ni cation</name>
        <dbReference type="ChEBI" id="CHEBI:25516"/>
    </cofactor>
    <text evidence="5 8 11">Binds 2 nickel ions per subunit.</text>
</comment>
<feature type="modified residue" description="N6-carboxylysine" evidence="5 7">
    <location>
        <position position="217"/>
    </location>
</feature>
<dbReference type="GO" id="GO:0005737">
    <property type="term" value="C:cytoplasm"/>
    <property type="evidence" value="ECO:0007669"/>
    <property type="project" value="UniProtKB-SubCell"/>
</dbReference>
<accession>A0AAN0Y270</accession>
<feature type="binding site" evidence="5 8">
    <location>
        <position position="272"/>
    </location>
    <ligand>
        <name>Ni(2+)</name>
        <dbReference type="ChEBI" id="CHEBI:49786"/>
        <label>2</label>
    </ligand>
</feature>
<dbReference type="InterPro" id="IPR050112">
    <property type="entry name" value="Urease_alpha_subunit"/>
</dbReference>
<dbReference type="GO" id="GO:0016151">
    <property type="term" value="F:nickel cation binding"/>
    <property type="evidence" value="ECO:0007669"/>
    <property type="project" value="UniProtKB-UniRule"/>
</dbReference>
<evidence type="ECO:0000256" key="1">
    <source>
        <dbReference type="ARBA" id="ARBA00004897"/>
    </source>
</evidence>
<dbReference type="SUPFAM" id="SSF51338">
    <property type="entry name" value="Composite domain of metallo-dependent hydrolases"/>
    <property type="match status" value="2"/>
</dbReference>
<dbReference type="RefSeq" id="WP_020333226.1">
    <property type="nucleotide sequence ID" value="NZ_ATFJ01000003.1"/>
</dbReference>
<dbReference type="PRINTS" id="PR01752">
    <property type="entry name" value="UREASE"/>
</dbReference>
<dbReference type="Pfam" id="PF01979">
    <property type="entry name" value="Amidohydro_1"/>
    <property type="match status" value="1"/>
</dbReference>
<evidence type="ECO:0000313" key="14">
    <source>
        <dbReference type="EMBL" id="ANQ12556.1"/>
    </source>
</evidence>
<evidence type="ECO:0000256" key="2">
    <source>
        <dbReference type="ARBA" id="ARBA00022596"/>
    </source>
</evidence>
<evidence type="ECO:0000256" key="6">
    <source>
        <dbReference type="NCBIfam" id="TIGR01792"/>
    </source>
</evidence>
<proteinExistence type="inferred from homology"/>
<dbReference type="GO" id="GO:0043419">
    <property type="term" value="P:urea catabolic process"/>
    <property type="evidence" value="ECO:0007669"/>
    <property type="project" value="UniProtKB-UniRule"/>
</dbReference>
<comment type="pathway">
    <text evidence="1 5">Nitrogen metabolism; urea degradation; CO(2) and NH(3) from urea (urease route): step 1/1.</text>
</comment>
<feature type="binding site" evidence="5 8">
    <location>
        <position position="134"/>
    </location>
    <ligand>
        <name>Ni(2+)</name>
        <dbReference type="ChEBI" id="CHEBI:49786"/>
        <label>1</label>
    </ligand>
</feature>
<comment type="catalytic activity">
    <reaction evidence="5 11">
        <text>urea + 2 H2O + H(+) = hydrogencarbonate + 2 NH4(+)</text>
        <dbReference type="Rhea" id="RHEA:20557"/>
        <dbReference type="ChEBI" id="CHEBI:15377"/>
        <dbReference type="ChEBI" id="CHEBI:15378"/>
        <dbReference type="ChEBI" id="CHEBI:16199"/>
        <dbReference type="ChEBI" id="CHEBI:17544"/>
        <dbReference type="ChEBI" id="CHEBI:28938"/>
        <dbReference type="EC" id="3.5.1.5"/>
    </reaction>
</comment>
<dbReference type="GeneID" id="70912370"/>
<evidence type="ECO:0000313" key="15">
    <source>
        <dbReference type="Proteomes" id="UP000092741"/>
    </source>
</evidence>
<dbReference type="InterPro" id="IPR032466">
    <property type="entry name" value="Metal_Hydrolase"/>
</dbReference>
<dbReference type="AlphaFoldDB" id="A0AAN0Y270"/>
<dbReference type="Gene3D" id="2.30.40.10">
    <property type="entry name" value="Urease, subunit C, domain 1"/>
    <property type="match status" value="1"/>
</dbReference>
<feature type="active site" description="Proton donor" evidence="5 9">
    <location>
        <position position="320"/>
    </location>
</feature>
<evidence type="ECO:0000256" key="12">
    <source>
        <dbReference type="RuleBase" id="RU004158"/>
    </source>
</evidence>
<evidence type="ECO:0000256" key="3">
    <source>
        <dbReference type="ARBA" id="ARBA00022723"/>
    </source>
</evidence>
<protein>
    <recommendedName>
        <fullName evidence="5 6">Urease subunit alpha</fullName>
        <ecNumber evidence="5 6">3.5.1.5</ecNumber>
    </recommendedName>
    <alternativeName>
        <fullName evidence="5">Urea amidohydrolase subunit alpha</fullName>
    </alternativeName>
</protein>
<dbReference type="CDD" id="cd00375">
    <property type="entry name" value="Urease_alpha"/>
    <property type="match status" value="1"/>
</dbReference>
<dbReference type="InterPro" id="IPR029754">
    <property type="entry name" value="Urease_Ni-bd"/>
</dbReference>
<dbReference type="PANTHER" id="PTHR43440">
    <property type="entry name" value="UREASE"/>
    <property type="match status" value="1"/>
</dbReference>